<dbReference type="EMBL" id="JAEPRB010000128">
    <property type="protein sequence ID" value="KAG2220816.1"/>
    <property type="molecule type" value="Genomic_DNA"/>
</dbReference>
<dbReference type="Proteomes" id="UP000646827">
    <property type="component" value="Unassembled WGS sequence"/>
</dbReference>
<feature type="non-terminal residue" evidence="2">
    <location>
        <position position="1"/>
    </location>
</feature>
<evidence type="ECO:0000313" key="3">
    <source>
        <dbReference type="Proteomes" id="UP000646827"/>
    </source>
</evidence>
<proteinExistence type="predicted"/>
<protein>
    <recommendedName>
        <fullName evidence="4">Cyclin N-terminal domain-containing protein</fullName>
    </recommendedName>
</protein>
<evidence type="ECO:0000313" key="2">
    <source>
        <dbReference type="EMBL" id="KAG2220816.1"/>
    </source>
</evidence>
<feature type="region of interest" description="Disordered" evidence="1">
    <location>
        <begin position="313"/>
        <end position="356"/>
    </location>
</feature>
<accession>A0A8H7S3F2</accession>
<evidence type="ECO:0000256" key="1">
    <source>
        <dbReference type="SAM" id="MobiDB-lite"/>
    </source>
</evidence>
<feature type="compositionally biased region" description="Acidic residues" evidence="1">
    <location>
        <begin position="200"/>
        <end position="210"/>
    </location>
</feature>
<dbReference type="Gene3D" id="1.10.472.10">
    <property type="entry name" value="Cyclin-like"/>
    <property type="match status" value="1"/>
</dbReference>
<keyword evidence="3" id="KW-1185">Reference proteome</keyword>
<dbReference type="OrthoDB" id="244495at2759"/>
<evidence type="ECO:0008006" key="4">
    <source>
        <dbReference type="Google" id="ProtNLM"/>
    </source>
</evidence>
<comment type="caution">
    <text evidence="2">The sequence shown here is derived from an EMBL/GenBank/DDBJ whole genome shotgun (WGS) entry which is preliminary data.</text>
</comment>
<sequence length="356" mass="40652">LYDVFEIRTPYTIPPRSIRQNTQKDNIKTTTLPANTTTHPSAITKAFDLTSTKQAYAPNYKQACMFLRAIQINRRERLSPECLRHLSTFVVQSWEVDPTEAKVTELIDVMNHLVDTTQIDTTINLDEALRQSCRNPAALPTVCPIVALLVAMRYIDRLKKKYNNIRGAMGCSHRLIVVAYMMAIKFIHANLRLIIDVTEEQEQKEEEEEEERQRRSSLDAHIYSRLSTERSTLKKSPSPMVSSMVSPPASPKSQCSQPEKNQQQQQQQENDVSKNQRALQALRMEIEFLHFLNYDLTVSDPVGLVEWAHRPATKAQQQQQQQQIVDEPSPASTTTYYSSENEGDDELEADDTLSLG</sequence>
<organism evidence="2 3">
    <name type="scientific">Circinella minor</name>
    <dbReference type="NCBI Taxonomy" id="1195481"/>
    <lineage>
        <taxon>Eukaryota</taxon>
        <taxon>Fungi</taxon>
        <taxon>Fungi incertae sedis</taxon>
        <taxon>Mucoromycota</taxon>
        <taxon>Mucoromycotina</taxon>
        <taxon>Mucoromycetes</taxon>
        <taxon>Mucorales</taxon>
        <taxon>Lichtheimiaceae</taxon>
        <taxon>Circinella</taxon>
    </lineage>
</organism>
<gene>
    <name evidence="2" type="ORF">INT45_004477</name>
</gene>
<feature type="compositionally biased region" description="Acidic residues" evidence="1">
    <location>
        <begin position="341"/>
        <end position="356"/>
    </location>
</feature>
<feature type="compositionally biased region" description="Low complexity" evidence="1">
    <location>
        <begin position="234"/>
        <end position="253"/>
    </location>
</feature>
<dbReference type="AlphaFoldDB" id="A0A8H7S3F2"/>
<name>A0A8H7S3F2_9FUNG</name>
<reference evidence="2 3" key="1">
    <citation type="submission" date="2020-12" db="EMBL/GenBank/DDBJ databases">
        <title>Metabolic potential, ecology and presence of endohyphal bacteria is reflected in genomic diversity of Mucoromycotina.</title>
        <authorList>
            <person name="Muszewska A."/>
            <person name="Okrasinska A."/>
            <person name="Steczkiewicz K."/>
            <person name="Drgas O."/>
            <person name="Orlowska M."/>
            <person name="Perlinska-Lenart U."/>
            <person name="Aleksandrzak-Piekarczyk T."/>
            <person name="Szatraj K."/>
            <person name="Zielenkiewicz U."/>
            <person name="Pilsyk S."/>
            <person name="Malc E."/>
            <person name="Mieczkowski P."/>
            <person name="Kruszewska J.S."/>
            <person name="Biernat P."/>
            <person name="Pawlowska J."/>
        </authorList>
    </citation>
    <scope>NUCLEOTIDE SEQUENCE [LARGE SCALE GENOMIC DNA]</scope>
    <source>
        <strain evidence="2 3">CBS 142.35</strain>
    </source>
</reference>
<feature type="region of interest" description="Disordered" evidence="1">
    <location>
        <begin position="200"/>
        <end position="275"/>
    </location>
</feature>